<proteinExistence type="inferred from homology"/>
<feature type="transmembrane region" description="Helical" evidence="9">
    <location>
        <begin position="14"/>
        <end position="36"/>
    </location>
</feature>
<accession>A0A3A5L5C9</accession>
<keyword evidence="7 9" id="KW-0811">Translocation</keyword>
<evidence type="ECO:0000256" key="4">
    <source>
        <dbReference type="ARBA" id="ARBA00022692"/>
    </source>
</evidence>
<reference evidence="11 14" key="3">
    <citation type="submission" date="2018-09" db="EMBL/GenBank/DDBJ databases">
        <title>Draft genome sequences of Legionella taurinensis isolated from water samples.</title>
        <authorList>
            <person name="Chakeri A."/>
            <person name="Allerberger F."/>
            <person name="Kundi M."/>
            <person name="Ruppitsch W."/>
            <person name="Schmid D."/>
        </authorList>
    </citation>
    <scope>NUCLEOTIDE SEQUENCE [LARGE SCALE GENOMIC DNA]</scope>
    <source>
        <strain evidence="11 14">4570-18-6</strain>
    </source>
</reference>
<dbReference type="InterPro" id="IPR005807">
    <property type="entry name" value="SecE_bac"/>
</dbReference>
<evidence type="ECO:0000313" key="10">
    <source>
        <dbReference type="EMBL" id="PUT46345.1"/>
    </source>
</evidence>
<sequence>MTNSSNSRFTFKEAILWLGILILTAGSFFVTYYYSYSAPVKIIIWIGWLVGCAILAFFTNKGQQVFEFANEAKVELQKVVWPSRQETIQTTSIVMIMVAVTGFILWGVDSAMMWVIAKITHLG</sequence>
<dbReference type="Pfam" id="PF00584">
    <property type="entry name" value="SecE"/>
    <property type="match status" value="1"/>
</dbReference>
<reference evidence="10 13" key="1">
    <citation type="submission" date="2018-04" db="EMBL/GenBank/DDBJ databases">
        <title>Whole genome sequence comparison of clinical and drinking water Legionella pneumophila isolates associated with the Flint Water Crisis.</title>
        <authorList>
            <person name="Garner E."/>
            <person name="Brown C."/>
            <person name="Schwake O."/>
            <person name="Coil D."/>
            <person name="Jospin G."/>
            <person name="Eisen J."/>
            <person name="Edwards M."/>
            <person name="Pruden A."/>
        </authorList>
    </citation>
    <scope>NUCLEOTIDE SEQUENCE [LARGE SCALE GENOMIC DNA]</scope>
    <source>
        <strain evidence="10 13">Genessee03</strain>
    </source>
</reference>
<evidence type="ECO:0000313" key="12">
    <source>
        <dbReference type="EMBL" id="TID40400.1"/>
    </source>
</evidence>
<evidence type="ECO:0000256" key="2">
    <source>
        <dbReference type="ARBA" id="ARBA00022448"/>
    </source>
</evidence>
<evidence type="ECO:0000313" key="11">
    <source>
        <dbReference type="EMBL" id="RJT43498.1"/>
    </source>
</evidence>
<dbReference type="GeneID" id="48948522"/>
<keyword evidence="8 9" id="KW-0472">Membrane</keyword>
<feature type="transmembrane region" description="Helical" evidence="9">
    <location>
        <begin position="93"/>
        <end position="117"/>
    </location>
</feature>
<comment type="subcellular location">
    <subcellularLocation>
        <location evidence="1">Membrane</location>
    </subcellularLocation>
</comment>
<evidence type="ECO:0000256" key="1">
    <source>
        <dbReference type="ARBA" id="ARBA00004370"/>
    </source>
</evidence>
<dbReference type="Gene3D" id="1.20.5.1030">
    <property type="entry name" value="Preprotein translocase secy subunit"/>
    <property type="match status" value="1"/>
</dbReference>
<dbReference type="EMBL" id="QZWB01000024">
    <property type="protein sequence ID" value="RJT43498.1"/>
    <property type="molecule type" value="Genomic_DNA"/>
</dbReference>
<dbReference type="InterPro" id="IPR001901">
    <property type="entry name" value="Translocase_SecE/Sec61-g"/>
</dbReference>
<evidence type="ECO:0000313" key="15">
    <source>
        <dbReference type="Proteomes" id="UP000306421"/>
    </source>
</evidence>
<gene>
    <name evidence="9 11" type="primary">secE</name>
    <name evidence="11" type="ORF">D6J04_14300</name>
    <name evidence="10" type="ORF">DB745_10685</name>
    <name evidence="12" type="ORF">DIZ81_11795</name>
</gene>
<evidence type="ECO:0000256" key="7">
    <source>
        <dbReference type="ARBA" id="ARBA00023010"/>
    </source>
</evidence>
<dbReference type="GO" id="GO:0043952">
    <property type="term" value="P:protein transport by the Sec complex"/>
    <property type="evidence" value="ECO:0007669"/>
    <property type="project" value="UniProtKB-UniRule"/>
</dbReference>
<dbReference type="Proteomes" id="UP000270757">
    <property type="component" value="Unassembled WGS sequence"/>
</dbReference>
<comment type="caution">
    <text evidence="11">The sequence shown here is derived from an EMBL/GenBank/DDBJ whole genome shotgun (WGS) entry which is preliminary data.</text>
</comment>
<keyword evidence="13" id="KW-1185">Reference proteome</keyword>
<dbReference type="OrthoDB" id="9806365at2"/>
<dbReference type="AlphaFoldDB" id="A0A3A5L5C9"/>
<dbReference type="GO" id="GO:0009306">
    <property type="term" value="P:protein secretion"/>
    <property type="evidence" value="ECO:0007669"/>
    <property type="project" value="UniProtKB-UniRule"/>
</dbReference>
<reference evidence="12 15" key="2">
    <citation type="submission" date="2018-04" db="EMBL/GenBank/DDBJ databases">
        <title>Whole genome sequence comparison of clinical and drinking water Legionella pneumophila isolates.</title>
        <authorList>
            <person name="Garner E."/>
        </authorList>
    </citation>
    <scope>NUCLEOTIDE SEQUENCE [LARGE SCALE GENOMIC DNA]</scope>
    <source>
        <strain evidence="12 15">WH02</strain>
    </source>
</reference>
<evidence type="ECO:0000313" key="14">
    <source>
        <dbReference type="Proteomes" id="UP000270757"/>
    </source>
</evidence>
<dbReference type="EMBL" id="QCXM01000011">
    <property type="protein sequence ID" value="PUT46345.1"/>
    <property type="molecule type" value="Genomic_DNA"/>
</dbReference>
<dbReference type="GO" id="GO:0008320">
    <property type="term" value="F:protein transmembrane transporter activity"/>
    <property type="evidence" value="ECO:0007669"/>
    <property type="project" value="UniProtKB-UniRule"/>
</dbReference>
<dbReference type="PRINTS" id="PR01650">
    <property type="entry name" value="SECETRNLCASE"/>
</dbReference>
<dbReference type="NCBIfam" id="TIGR00964">
    <property type="entry name" value="secE_bact"/>
    <property type="match status" value="1"/>
</dbReference>
<feature type="transmembrane region" description="Helical" evidence="9">
    <location>
        <begin position="42"/>
        <end position="59"/>
    </location>
</feature>
<comment type="caution">
    <text evidence="9">Lacks conserved residue(s) required for the propagation of feature annotation.</text>
</comment>
<evidence type="ECO:0000256" key="8">
    <source>
        <dbReference type="ARBA" id="ARBA00023136"/>
    </source>
</evidence>
<keyword evidence="4 9" id="KW-0812">Transmembrane</keyword>
<dbReference type="Proteomes" id="UP000306421">
    <property type="component" value="Unassembled WGS sequence"/>
</dbReference>
<organism evidence="11 14">
    <name type="scientific">Legionella taurinensis</name>
    <dbReference type="NCBI Taxonomy" id="70611"/>
    <lineage>
        <taxon>Bacteria</taxon>
        <taxon>Pseudomonadati</taxon>
        <taxon>Pseudomonadota</taxon>
        <taxon>Gammaproteobacteria</taxon>
        <taxon>Legionellales</taxon>
        <taxon>Legionellaceae</taxon>
        <taxon>Legionella</taxon>
    </lineage>
</organism>
<evidence type="ECO:0000313" key="13">
    <source>
        <dbReference type="Proteomes" id="UP000251035"/>
    </source>
</evidence>
<keyword evidence="6 9" id="KW-1133">Transmembrane helix</keyword>
<dbReference type="PANTHER" id="PTHR33910">
    <property type="entry name" value="PROTEIN TRANSLOCASE SUBUNIT SECE"/>
    <property type="match status" value="1"/>
</dbReference>
<dbReference type="GO" id="GO:0065002">
    <property type="term" value="P:intracellular protein transmembrane transport"/>
    <property type="evidence" value="ECO:0007669"/>
    <property type="project" value="UniProtKB-UniRule"/>
</dbReference>
<keyword evidence="3 9" id="KW-1003">Cell membrane</keyword>
<dbReference type="HAMAP" id="MF_00422">
    <property type="entry name" value="SecE"/>
    <property type="match status" value="1"/>
</dbReference>
<comment type="subunit">
    <text evidence="9">Component of the Sec protein translocase complex. Heterotrimer consisting of SecY, SecE and SecG subunits. The heterotrimers can form oligomers, although 1 heterotrimer is thought to be able to translocate proteins. Interacts with the ribosome. Interacts with SecDF, and other proteins may be involved. Interacts with SecA.</text>
</comment>
<comment type="function">
    <text evidence="9">Essential subunit of the Sec protein translocation channel SecYEG. Clamps together the 2 halves of SecY. May contact the channel plug during translocation.</text>
</comment>
<evidence type="ECO:0000256" key="6">
    <source>
        <dbReference type="ARBA" id="ARBA00022989"/>
    </source>
</evidence>
<dbReference type="GO" id="GO:0005886">
    <property type="term" value="C:plasma membrane"/>
    <property type="evidence" value="ECO:0007669"/>
    <property type="project" value="UniProtKB-UniRule"/>
</dbReference>
<evidence type="ECO:0000256" key="3">
    <source>
        <dbReference type="ARBA" id="ARBA00022475"/>
    </source>
</evidence>
<dbReference type="Proteomes" id="UP000251035">
    <property type="component" value="Unassembled WGS sequence"/>
</dbReference>
<dbReference type="GO" id="GO:0006605">
    <property type="term" value="P:protein targeting"/>
    <property type="evidence" value="ECO:0007669"/>
    <property type="project" value="UniProtKB-UniRule"/>
</dbReference>
<comment type="similarity">
    <text evidence="9">Belongs to the SecE/SEC61-gamma family.</text>
</comment>
<evidence type="ECO:0000256" key="5">
    <source>
        <dbReference type="ARBA" id="ARBA00022927"/>
    </source>
</evidence>
<dbReference type="PANTHER" id="PTHR33910:SF1">
    <property type="entry name" value="PROTEIN TRANSLOCASE SUBUNIT SECE"/>
    <property type="match status" value="1"/>
</dbReference>
<dbReference type="RefSeq" id="WP_108294349.1">
    <property type="nucleotide sequence ID" value="NZ_CAAAIR010000021.1"/>
</dbReference>
<name>A0A3A5L5C9_9GAMM</name>
<dbReference type="EMBL" id="QFGG01000012">
    <property type="protein sequence ID" value="TID40400.1"/>
    <property type="molecule type" value="Genomic_DNA"/>
</dbReference>
<keyword evidence="2 9" id="KW-0813">Transport</keyword>
<keyword evidence="5 9" id="KW-0653">Protein transport</keyword>
<dbReference type="InterPro" id="IPR038379">
    <property type="entry name" value="SecE_sf"/>
</dbReference>
<evidence type="ECO:0000256" key="9">
    <source>
        <dbReference type="HAMAP-Rule" id="MF_00422"/>
    </source>
</evidence>
<protein>
    <recommendedName>
        <fullName evidence="9">Protein translocase subunit SecE</fullName>
    </recommendedName>
</protein>